<reference evidence="1 2" key="1">
    <citation type="submission" date="2019-02" db="EMBL/GenBank/DDBJ databases">
        <title>Bacterial novel species isolated from soil.</title>
        <authorList>
            <person name="Jung H.-Y."/>
        </authorList>
    </citation>
    <scope>NUCLEOTIDE SEQUENCE [LARGE SCALE GENOMIC DNA]</scope>
    <source>
        <strain evidence="1 2">1-3-3-3</strain>
    </source>
</reference>
<dbReference type="InterPro" id="IPR011856">
    <property type="entry name" value="tRNA_endonuc-like_dom_sf"/>
</dbReference>
<keyword evidence="2" id="KW-1185">Reference proteome</keyword>
<sequence length="296" mass="33687">MEFDRFKQSSDRLDLLALDKRGNLVVVELKRDGLASYADLQALRYAAMVSTMTVEKLLPYFVHYQQKYLGQVDMTTTRAQELIQEFVTNNDTFEQLSNRPRIILCSENFSTELTTTVLWLNQAELDISCVRIVPYKVGDSVVVVPTKIIPLQEVNQYMIELKHKEEGREQQAVQSGRTETFTLLMDHGHLSVGDSIYLRDRLPVYLGSEAKDASNDALFRAEILPRQGKSYTVRWDYDGKVYSLMNLTQTIFQQFHPAGVRPAGMQAGKHWGLADGRNLVELADEVWADLQSGEAT</sequence>
<proteinExistence type="predicted"/>
<dbReference type="GO" id="GO:0003676">
    <property type="term" value="F:nucleic acid binding"/>
    <property type="evidence" value="ECO:0007669"/>
    <property type="project" value="InterPro"/>
</dbReference>
<organism evidence="1 2">
    <name type="scientific">Hymenobacter persicinus</name>
    <dbReference type="NCBI Taxonomy" id="2025506"/>
    <lineage>
        <taxon>Bacteria</taxon>
        <taxon>Pseudomonadati</taxon>
        <taxon>Bacteroidota</taxon>
        <taxon>Cytophagia</taxon>
        <taxon>Cytophagales</taxon>
        <taxon>Hymenobacteraceae</taxon>
        <taxon>Hymenobacter</taxon>
    </lineage>
</organism>
<protein>
    <recommendedName>
        <fullName evidence="3">DUF91 domain-containing protein</fullName>
    </recommendedName>
</protein>
<gene>
    <name evidence="1" type="ORF">EWM57_01725</name>
</gene>
<evidence type="ECO:0000313" key="2">
    <source>
        <dbReference type="Proteomes" id="UP000294155"/>
    </source>
</evidence>
<comment type="caution">
    <text evidence="1">The sequence shown here is derived from an EMBL/GenBank/DDBJ whole genome shotgun (WGS) entry which is preliminary data.</text>
</comment>
<dbReference type="Gene3D" id="3.40.1350.10">
    <property type="match status" value="1"/>
</dbReference>
<accession>A0A4Q5LG80</accession>
<dbReference type="EMBL" id="SEWE01000002">
    <property type="protein sequence ID" value="RYU84434.1"/>
    <property type="molecule type" value="Genomic_DNA"/>
</dbReference>
<dbReference type="RefSeq" id="WP_129919394.1">
    <property type="nucleotide sequence ID" value="NZ_SEWE01000002.1"/>
</dbReference>
<dbReference type="OrthoDB" id="872472at2"/>
<evidence type="ECO:0008006" key="3">
    <source>
        <dbReference type="Google" id="ProtNLM"/>
    </source>
</evidence>
<name>A0A4Q5LG80_9BACT</name>
<dbReference type="Proteomes" id="UP000294155">
    <property type="component" value="Unassembled WGS sequence"/>
</dbReference>
<dbReference type="AlphaFoldDB" id="A0A4Q5LG80"/>
<evidence type="ECO:0000313" key="1">
    <source>
        <dbReference type="EMBL" id="RYU84434.1"/>
    </source>
</evidence>